<sequence>MRRIGLVSGLVVFGGALGLSWWTHGSGVVRDDPSRHISIPQALTVPLTVQVAHNGTDVWFRYRWPAPNAGIFHDMLRFDGTAWQVRGGAAPGSNPDGLHEDRVSMMLDDGSVPEFGRYGGYFAIGDRLAGFTVEASGREIAAHPELGRRLGLDEATKYLPATRSNAQDWSSVVPEAEQRRLQAAGYFLDLWHWRAARSNPMGVADDQFITAGRLSDAGRGAYATNWDGANRRPQLMFDPARAGRTALRWDDVVQGRVGQDDVNALRPDLSAPFDPSLAWQEGDTLPRRILRAPQASRADIAVAGRARWADGFWDVTLRRRMDTGQPQEDKILRDGGVYQAAFAIHRQATGGRWHYVSLPFSVGLGREADIVATRFEGEAPGWQQPANAVTLFYPGQVNWPLIISERHPGADRVRAGVPVRFRHSEDQLAHYGVEMEFREAIRHQWLLTLAAGVALIAAFGFALTSTIGRGRSA</sequence>
<dbReference type="CDD" id="cd09625">
    <property type="entry name" value="DOMON_like_cytochrome"/>
    <property type="match status" value="1"/>
</dbReference>
<evidence type="ECO:0000313" key="8">
    <source>
        <dbReference type="EMBL" id="BDG71745.1"/>
    </source>
</evidence>
<evidence type="ECO:0000313" key="9">
    <source>
        <dbReference type="Proteomes" id="UP000831327"/>
    </source>
</evidence>
<protein>
    <recommendedName>
        <fullName evidence="7">Cytochrome c-552/DMSO reductase-like haem-binding domain-containing protein</fullName>
    </recommendedName>
</protein>
<evidence type="ECO:0000256" key="2">
    <source>
        <dbReference type="ARBA" id="ARBA00022617"/>
    </source>
</evidence>
<keyword evidence="1" id="KW-0813">Transport</keyword>
<name>A0ABN6P0D7_9PROT</name>
<dbReference type="RefSeq" id="WP_244458980.1">
    <property type="nucleotide sequence ID" value="NZ_AP025637.1"/>
</dbReference>
<dbReference type="Gene3D" id="2.60.40.1190">
    <property type="match status" value="1"/>
</dbReference>
<evidence type="ECO:0000256" key="3">
    <source>
        <dbReference type="ARBA" id="ARBA00022723"/>
    </source>
</evidence>
<dbReference type="Proteomes" id="UP000831327">
    <property type="component" value="Chromosome"/>
</dbReference>
<evidence type="ECO:0000259" key="7">
    <source>
        <dbReference type="SMART" id="SM00887"/>
    </source>
</evidence>
<accession>A0ABN6P0D7</accession>
<organism evidence="8 9">
    <name type="scientific">Roseomonas fluvialis</name>
    <dbReference type="NCBI Taxonomy" id="1750527"/>
    <lineage>
        <taxon>Bacteria</taxon>
        <taxon>Pseudomonadati</taxon>
        <taxon>Pseudomonadota</taxon>
        <taxon>Alphaproteobacteria</taxon>
        <taxon>Acetobacterales</taxon>
        <taxon>Roseomonadaceae</taxon>
        <taxon>Roseomonas</taxon>
    </lineage>
</organism>
<evidence type="ECO:0000256" key="6">
    <source>
        <dbReference type="SAM" id="Phobius"/>
    </source>
</evidence>
<reference evidence="8 9" key="1">
    <citation type="journal article" date="2016" name="Microbes Environ.">
        <title>Phylogenetically diverse aerobic anoxygenic phototrophic bacteria isolated from epilithic biofilms in Tama river, Japan.</title>
        <authorList>
            <person name="Hirose S."/>
            <person name="Matsuura K."/>
            <person name="Haruta S."/>
        </authorList>
    </citation>
    <scope>NUCLEOTIDE SEQUENCE [LARGE SCALE GENOMIC DNA]</scope>
    <source>
        <strain evidence="8 9">S08</strain>
    </source>
</reference>
<evidence type="ECO:0000256" key="1">
    <source>
        <dbReference type="ARBA" id="ARBA00022448"/>
    </source>
</evidence>
<dbReference type="InterPro" id="IPR019020">
    <property type="entry name" value="Cyt-c552/DMSO_Rdtase_haem-bd"/>
</dbReference>
<dbReference type="SMART" id="SM00887">
    <property type="entry name" value="EB_dh"/>
    <property type="match status" value="1"/>
</dbReference>
<keyword evidence="4" id="KW-0249">Electron transport</keyword>
<keyword evidence="6" id="KW-0472">Membrane</keyword>
<evidence type="ECO:0000256" key="5">
    <source>
        <dbReference type="ARBA" id="ARBA00023004"/>
    </source>
</evidence>
<proteinExistence type="predicted"/>
<dbReference type="Pfam" id="PF09459">
    <property type="entry name" value="EB_dh"/>
    <property type="match status" value="1"/>
</dbReference>
<keyword evidence="2" id="KW-0349">Heme</keyword>
<evidence type="ECO:0000256" key="4">
    <source>
        <dbReference type="ARBA" id="ARBA00022982"/>
    </source>
</evidence>
<feature type="transmembrane region" description="Helical" evidence="6">
    <location>
        <begin position="445"/>
        <end position="467"/>
    </location>
</feature>
<gene>
    <name evidence="8" type="ORF">Rmf_16740</name>
</gene>
<dbReference type="EMBL" id="AP025637">
    <property type="protein sequence ID" value="BDG71745.1"/>
    <property type="molecule type" value="Genomic_DNA"/>
</dbReference>
<keyword evidence="6" id="KW-1133">Transmembrane helix</keyword>
<keyword evidence="6" id="KW-0812">Transmembrane</keyword>
<keyword evidence="5" id="KW-0408">Iron</keyword>
<keyword evidence="9" id="KW-1185">Reference proteome</keyword>
<keyword evidence="3" id="KW-0479">Metal-binding</keyword>
<feature type="domain" description="Cytochrome c-552/DMSO reductase-like haem-binding" evidence="7">
    <location>
        <begin position="2"/>
        <end position="357"/>
    </location>
</feature>